<dbReference type="Proteomes" id="UP001158576">
    <property type="component" value="Chromosome XSR"/>
</dbReference>
<gene>
    <name evidence="1" type="ORF">OKIOD_LOCUS7495</name>
</gene>
<reference evidence="1 2" key="1">
    <citation type="submission" date="2021-04" db="EMBL/GenBank/DDBJ databases">
        <authorList>
            <person name="Bliznina A."/>
        </authorList>
    </citation>
    <scope>NUCLEOTIDE SEQUENCE [LARGE SCALE GENOMIC DNA]</scope>
</reference>
<proteinExistence type="predicted"/>
<organism evidence="1 2">
    <name type="scientific">Oikopleura dioica</name>
    <name type="common">Tunicate</name>
    <dbReference type="NCBI Taxonomy" id="34765"/>
    <lineage>
        <taxon>Eukaryota</taxon>
        <taxon>Metazoa</taxon>
        <taxon>Chordata</taxon>
        <taxon>Tunicata</taxon>
        <taxon>Appendicularia</taxon>
        <taxon>Copelata</taxon>
        <taxon>Oikopleuridae</taxon>
        <taxon>Oikopleura</taxon>
    </lineage>
</organism>
<evidence type="ECO:0000313" key="1">
    <source>
        <dbReference type="EMBL" id="CAG5098743.1"/>
    </source>
</evidence>
<evidence type="ECO:0000313" key="2">
    <source>
        <dbReference type="Proteomes" id="UP001158576"/>
    </source>
</evidence>
<dbReference type="EMBL" id="OU015569">
    <property type="protein sequence ID" value="CAG5098743.1"/>
    <property type="molecule type" value="Genomic_DNA"/>
</dbReference>
<keyword evidence="2" id="KW-1185">Reference proteome</keyword>
<accession>A0ABN7SKU1</accession>
<protein>
    <submittedName>
        <fullName evidence="1">Oidioi.mRNA.OKI2018_I69.XSR.g15937.t1.cds</fullName>
    </submittedName>
</protein>
<name>A0ABN7SKU1_OIKDI</name>
<sequence length="283" mass="33297">MRDGGKCKRHEDEVESFLFRPRTKEENEALARYGSTPIALDMTKTSVFENYTDAFEILRPDGSWIVKEEMEVYRALPTCVYKSDLCPNFFHDKRTKAIKKKILIREITPGKRQGRYRVKKRYMKSLLFDFTKHYPLTSNIETKERSGFLEGTVFRIQCKKWQEKKPMSIRCTRIGDDPHLRFVKCKSNIFIHLHDQQTISDLRLSLQKFNQLAEDSPNSAAQRISDFSNEKIHQVIDFFNADTTEETVEDNDEYEAPMELVASPSETEFLETRQCESEKNVFF</sequence>